<evidence type="ECO:0000256" key="1">
    <source>
        <dbReference type="SAM" id="MobiDB-lite"/>
    </source>
</evidence>
<feature type="compositionally biased region" description="Polar residues" evidence="1">
    <location>
        <begin position="28"/>
        <end position="46"/>
    </location>
</feature>
<evidence type="ECO:0000313" key="3">
    <source>
        <dbReference type="Proteomes" id="UP000299102"/>
    </source>
</evidence>
<dbReference type="AlphaFoldDB" id="A0A4C1YBW7"/>
<evidence type="ECO:0000313" key="2">
    <source>
        <dbReference type="EMBL" id="GBP73851.1"/>
    </source>
</evidence>
<comment type="caution">
    <text evidence="2">The sequence shown here is derived from an EMBL/GenBank/DDBJ whole genome shotgun (WGS) entry which is preliminary data.</text>
</comment>
<dbReference type="Proteomes" id="UP000299102">
    <property type="component" value="Unassembled WGS sequence"/>
</dbReference>
<proteinExistence type="predicted"/>
<dbReference type="EMBL" id="BGZK01001189">
    <property type="protein sequence ID" value="GBP73851.1"/>
    <property type="molecule type" value="Genomic_DNA"/>
</dbReference>
<keyword evidence="3" id="KW-1185">Reference proteome</keyword>
<gene>
    <name evidence="2" type="ORF">EVAR_52411_1</name>
</gene>
<reference evidence="2 3" key="1">
    <citation type="journal article" date="2019" name="Commun. Biol.">
        <title>The bagworm genome reveals a unique fibroin gene that provides high tensile strength.</title>
        <authorList>
            <person name="Kono N."/>
            <person name="Nakamura H."/>
            <person name="Ohtoshi R."/>
            <person name="Tomita M."/>
            <person name="Numata K."/>
            <person name="Arakawa K."/>
        </authorList>
    </citation>
    <scope>NUCLEOTIDE SEQUENCE [LARGE SCALE GENOMIC DNA]</scope>
</reference>
<accession>A0A4C1YBW7</accession>
<organism evidence="2 3">
    <name type="scientific">Eumeta variegata</name>
    <name type="common">Bagworm moth</name>
    <name type="synonym">Eumeta japonica</name>
    <dbReference type="NCBI Taxonomy" id="151549"/>
    <lineage>
        <taxon>Eukaryota</taxon>
        <taxon>Metazoa</taxon>
        <taxon>Ecdysozoa</taxon>
        <taxon>Arthropoda</taxon>
        <taxon>Hexapoda</taxon>
        <taxon>Insecta</taxon>
        <taxon>Pterygota</taxon>
        <taxon>Neoptera</taxon>
        <taxon>Endopterygota</taxon>
        <taxon>Lepidoptera</taxon>
        <taxon>Glossata</taxon>
        <taxon>Ditrysia</taxon>
        <taxon>Tineoidea</taxon>
        <taxon>Psychidae</taxon>
        <taxon>Oiketicinae</taxon>
        <taxon>Eumeta</taxon>
    </lineage>
</organism>
<sequence length="161" mass="17848">MSLTSAQSSSCSWSGLDISGAYTPKTKNSYLAPSSSKNSEDSNVTLRNRPVRDFGSSHKSVDAIATAMNNELVRKIRLLREEMKADRQPYRTHASYRNTSARTTIGQVHRAETIQGATVPHPLVVRLSRRSWRDDLLAAACVRCSLITEGLGIKRQDILCQ</sequence>
<feature type="region of interest" description="Disordered" evidence="1">
    <location>
        <begin position="28"/>
        <end position="56"/>
    </location>
</feature>
<protein>
    <submittedName>
        <fullName evidence="2">Uncharacterized protein</fullName>
    </submittedName>
</protein>
<name>A0A4C1YBW7_EUMVA</name>